<feature type="domain" description="Glycosyltransferase 2-like" evidence="1">
    <location>
        <begin position="7"/>
        <end position="141"/>
    </location>
</feature>
<dbReference type="InterPro" id="IPR029044">
    <property type="entry name" value="Nucleotide-diphossugar_trans"/>
</dbReference>
<proteinExistence type="predicted"/>
<evidence type="ECO:0000259" key="1">
    <source>
        <dbReference type="Pfam" id="PF00535"/>
    </source>
</evidence>
<dbReference type="Gene3D" id="3.90.550.10">
    <property type="entry name" value="Spore Coat Polysaccharide Biosynthesis Protein SpsA, Chain A"/>
    <property type="match status" value="1"/>
</dbReference>
<gene>
    <name evidence="2" type="ORF">A2799_04855</name>
</gene>
<evidence type="ECO:0000313" key="3">
    <source>
        <dbReference type="Proteomes" id="UP000176850"/>
    </source>
</evidence>
<reference evidence="2 3" key="1">
    <citation type="journal article" date="2016" name="Nat. Commun.">
        <title>Thousands of microbial genomes shed light on interconnected biogeochemical processes in an aquifer system.</title>
        <authorList>
            <person name="Anantharaman K."/>
            <person name="Brown C.T."/>
            <person name="Hug L.A."/>
            <person name="Sharon I."/>
            <person name="Castelle C.J."/>
            <person name="Probst A.J."/>
            <person name="Thomas B.C."/>
            <person name="Singh A."/>
            <person name="Wilkins M.J."/>
            <person name="Karaoz U."/>
            <person name="Brodie E.L."/>
            <person name="Williams K.H."/>
            <person name="Hubbard S.S."/>
            <person name="Banfield J.F."/>
        </authorList>
    </citation>
    <scope>NUCLEOTIDE SEQUENCE [LARGE SCALE GENOMIC DNA]</scope>
</reference>
<dbReference type="PANTHER" id="PTHR22916:SF3">
    <property type="entry name" value="UDP-GLCNAC:BETAGAL BETA-1,3-N-ACETYLGLUCOSAMINYLTRANSFERASE-LIKE PROTEIN 1"/>
    <property type="match status" value="1"/>
</dbReference>
<dbReference type="EMBL" id="MFZH01000011">
    <property type="protein sequence ID" value="OGK19463.1"/>
    <property type="molecule type" value="Genomic_DNA"/>
</dbReference>
<name>A0A1F7GKL2_9BACT</name>
<dbReference type="CDD" id="cd00761">
    <property type="entry name" value="Glyco_tranf_GTA_type"/>
    <property type="match status" value="1"/>
</dbReference>
<accession>A0A1F7GKL2</accession>
<comment type="caution">
    <text evidence="2">The sequence shown here is derived from an EMBL/GenBank/DDBJ whole genome shotgun (WGS) entry which is preliminary data.</text>
</comment>
<dbReference type="AlphaFoldDB" id="A0A1F7GKL2"/>
<dbReference type="Proteomes" id="UP000176850">
    <property type="component" value="Unassembled WGS sequence"/>
</dbReference>
<dbReference type="Pfam" id="PF00535">
    <property type="entry name" value="Glycos_transf_2"/>
    <property type="match status" value="1"/>
</dbReference>
<evidence type="ECO:0000313" key="2">
    <source>
        <dbReference type="EMBL" id="OGK19463.1"/>
    </source>
</evidence>
<dbReference type="GO" id="GO:0016758">
    <property type="term" value="F:hexosyltransferase activity"/>
    <property type="evidence" value="ECO:0007669"/>
    <property type="project" value="UniProtKB-ARBA"/>
</dbReference>
<dbReference type="SUPFAM" id="SSF53448">
    <property type="entry name" value="Nucleotide-diphospho-sugar transferases"/>
    <property type="match status" value="1"/>
</dbReference>
<protein>
    <recommendedName>
        <fullName evidence="1">Glycosyltransferase 2-like domain-containing protein</fullName>
    </recommendedName>
</protein>
<dbReference type="PANTHER" id="PTHR22916">
    <property type="entry name" value="GLYCOSYLTRANSFERASE"/>
    <property type="match status" value="1"/>
</dbReference>
<sequence length="345" mass="40001">MRNPKISVVLPTYNRPEYIVLSIRSILNQTYTNFELIILDDASTDNTEEVVASFKDKRIIFIKNKNNLGYATNIKNGFKMARGKYIFMISDDDIILNTDLFSAIATTMDKTNAGYAQTGLVYYDTNYHKPSVIDHVATKLIFEKPSPEIFSKTANWHYGFMSGNIFRKDFINVDKDFHETDIWWPYLRAVYRAIKDHGAVYFGKQFIVGRTSTTGLIAWLDIDKNGSFYMDLLFEIYKEFDLDPIRFEKYLKNRLDIVVGTLPGIKFYTSNKNVQSMAQAIVKYRPAYIFERSFWLNVLFALCTPKFVLGLMRPVRTFIGQRKLAAFLRQIKIEKNLELALAQTA</sequence>
<dbReference type="InterPro" id="IPR001173">
    <property type="entry name" value="Glyco_trans_2-like"/>
</dbReference>
<organism evidence="2 3">
    <name type="scientific">Candidatus Roizmanbacteria bacterium RIFCSPHIGHO2_01_FULL_39_24</name>
    <dbReference type="NCBI Taxonomy" id="1802032"/>
    <lineage>
        <taxon>Bacteria</taxon>
        <taxon>Candidatus Roizmaniibacteriota</taxon>
    </lineage>
</organism>